<dbReference type="OrthoDB" id="126479at2759"/>
<dbReference type="AlphaFoldDB" id="A0A3F2RH39"/>
<gene>
    <name evidence="2" type="ORF">BBJ29_006717</name>
    <name evidence="3" type="ORF">BBP00_00008365</name>
</gene>
<feature type="compositionally biased region" description="Polar residues" evidence="1">
    <location>
        <begin position="148"/>
        <end position="163"/>
    </location>
</feature>
<evidence type="ECO:0000313" key="4">
    <source>
        <dbReference type="Proteomes" id="UP000277300"/>
    </source>
</evidence>
<evidence type="ECO:0000313" key="2">
    <source>
        <dbReference type="EMBL" id="RLN44811.1"/>
    </source>
</evidence>
<protein>
    <recommendedName>
        <fullName evidence="6">Dynein heavy chain linker domain-containing protein</fullName>
    </recommendedName>
</protein>
<dbReference type="Proteomes" id="UP000277300">
    <property type="component" value="Unassembled WGS sequence"/>
</dbReference>
<accession>A0A3F2RH39</accession>
<reference evidence="4 5" key="1">
    <citation type="submission" date="2018-07" db="EMBL/GenBank/DDBJ databases">
        <title>Genome sequencing of oomycete isolates from Chile give support for New Zealand origin for Phytophthora kernoviae and make available the first Nothophytophthora sp. genome.</title>
        <authorList>
            <person name="Studholme D.J."/>
            <person name="Sanfuentes E."/>
            <person name="Panda P."/>
            <person name="Hill R."/>
            <person name="Sambles C."/>
            <person name="Grant M."/>
            <person name="Williams N.M."/>
            <person name="Mcdougal R.L."/>
        </authorList>
    </citation>
    <scope>NUCLEOTIDE SEQUENCE [LARGE SCALE GENOMIC DNA]</scope>
    <source>
        <strain evidence="3">Chile6</strain>
        <strain evidence="2">Chile7</strain>
    </source>
</reference>
<dbReference type="Proteomes" id="UP000284657">
    <property type="component" value="Unassembled WGS sequence"/>
</dbReference>
<proteinExistence type="predicted"/>
<evidence type="ECO:0008006" key="6">
    <source>
        <dbReference type="Google" id="ProtNLM"/>
    </source>
</evidence>
<evidence type="ECO:0000313" key="5">
    <source>
        <dbReference type="Proteomes" id="UP000284657"/>
    </source>
</evidence>
<organism evidence="3 4">
    <name type="scientific">Phytophthora kernoviae</name>
    <dbReference type="NCBI Taxonomy" id="325452"/>
    <lineage>
        <taxon>Eukaryota</taxon>
        <taxon>Sar</taxon>
        <taxon>Stramenopiles</taxon>
        <taxon>Oomycota</taxon>
        <taxon>Peronosporomycetes</taxon>
        <taxon>Peronosporales</taxon>
        <taxon>Peronosporaceae</taxon>
        <taxon>Phytophthora</taxon>
    </lineage>
</organism>
<feature type="region of interest" description="Disordered" evidence="1">
    <location>
        <begin position="120"/>
        <end position="163"/>
    </location>
</feature>
<comment type="caution">
    <text evidence="3">The sequence shown here is derived from an EMBL/GenBank/DDBJ whole genome shotgun (WGS) entry which is preliminary data.</text>
</comment>
<dbReference type="EMBL" id="MBDO02000415">
    <property type="protein sequence ID" value="RLN55733.1"/>
    <property type="molecule type" value="Genomic_DNA"/>
</dbReference>
<sequence>MSDESAMDQDAAAANTDGTHSCGERSRTSAAIFEQSPRYIDDVQLEELRRQPPVAFVVQNSVAKEDQTQTATATATVEVTSGGNTQKVTTNRLQSWHSPIHVPLSHRKLVQSPAIFREDPPFRPIAPRPPVAVGGAGGRGGRRVLSGKTGTASPRLTQKPTKLTPMSNSAVEFRDQLSNSAFVHMLREKNRELFNRLVDRFAKLKQVSRHTPTTKGDRDFSDTDAYDNNGLNTTDAQVFGVEDAILFFLNAKHKRDVLYFKQKNAGGVKSLETAKFSLGLSSAPVSGGRYLPYDLERTEELPRSGAGDFFMMTSASLVHYSNNNDNNISGEVIPLSQWIMESKMFSLLLAGIPLFQKFLVRKVFLGWVRAIRQAIYRDNRKRIAQSLPFARQAFARPMLQSCRVLHDIQEIRSLTLPSDRPALGLIEVQEHQKELLTAAETRLIDAKEELLGLMEKMVQGISDDLMPPTNMDELYSAEATSIHEINAKWKSTPIAAIRHRKTGIQRQKATAALDMSLVEAFIRMMAYMFTESLYLMIIGCVQHLRSELYAEDNLGAICAAVTIAGDSLELSPSLEQTKHMFLDGLAKLIRLVSNFHFTKNAITWSNNRGTGVLAVVAESFASSDTFSTKFDLQSVLRVDPVFDEVTKDLEEKDMQKNVGTFQDIVRELAAIEKATKLYQEYQKMVGLKVVEIPSLAEAMTKWGEVQDLVTFTLQWLSTINSMENGIFGEQNWELSLVKEMAQPWVKLHHWKEILKLLNILNYASSIAKC</sequence>
<name>A0A3F2RH39_9STRA</name>
<evidence type="ECO:0000256" key="1">
    <source>
        <dbReference type="SAM" id="MobiDB-lite"/>
    </source>
</evidence>
<evidence type="ECO:0000313" key="3">
    <source>
        <dbReference type="EMBL" id="RLN55733.1"/>
    </source>
</evidence>
<feature type="region of interest" description="Disordered" evidence="1">
    <location>
        <begin position="1"/>
        <end position="29"/>
    </location>
</feature>
<dbReference type="EMBL" id="MBAD02002756">
    <property type="protein sequence ID" value="RLN44811.1"/>
    <property type="molecule type" value="Genomic_DNA"/>
</dbReference>